<dbReference type="OrthoDB" id="2883779at2"/>
<accession>A0A2Z2KE01</accession>
<gene>
    <name evidence="1" type="ORF">B9T62_11095</name>
</gene>
<name>A0A2Z2KE01_9BACL</name>
<sequence length="110" mass="13083">MTTSTKPATVQIPQLMLTDRYWRALNHLFTQHSLLQRYLTTQYFDTEESTVDSAALKRLSRPWSQSEKFMLNLALHLFNERLAKVNLSDMDYLDDFNKRLVIEALRLRFN</sequence>
<dbReference type="RefSeq" id="WP_087915296.1">
    <property type="nucleotide sequence ID" value="NZ_CP021780.1"/>
</dbReference>
<keyword evidence="2" id="KW-1185">Reference proteome</keyword>
<evidence type="ECO:0000313" key="2">
    <source>
        <dbReference type="Proteomes" id="UP000249890"/>
    </source>
</evidence>
<protein>
    <submittedName>
        <fullName evidence="1">Uncharacterized protein</fullName>
    </submittedName>
</protein>
<reference evidence="1 2" key="1">
    <citation type="submission" date="2017-06" db="EMBL/GenBank/DDBJ databases">
        <title>Complete genome sequence of Paenibacillus donghaensis KCTC 13049T isolated from East Sea sediment, South Korea.</title>
        <authorList>
            <person name="Jung B.K."/>
            <person name="Hong S.-J."/>
            <person name="Shin J.-H."/>
        </authorList>
    </citation>
    <scope>NUCLEOTIDE SEQUENCE [LARGE SCALE GENOMIC DNA]</scope>
    <source>
        <strain evidence="1 2">KCTC 13049</strain>
    </source>
</reference>
<dbReference type="EMBL" id="CP021780">
    <property type="protein sequence ID" value="ASA21283.1"/>
    <property type="molecule type" value="Genomic_DNA"/>
</dbReference>
<dbReference type="Proteomes" id="UP000249890">
    <property type="component" value="Chromosome"/>
</dbReference>
<evidence type="ECO:0000313" key="1">
    <source>
        <dbReference type="EMBL" id="ASA21283.1"/>
    </source>
</evidence>
<dbReference type="AlphaFoldDB" id="A0A2Z2KE01"/>
<dbReference type="KEGG" id="pdh:B9T62_11095"/>
<proteinExistence type="predicted"/>
<organism evidence="1 2">
    <name type="scientific">Paenibacillus donghaensis</name>
    <dbReference type="NCBI Taxonomy" id="414771"/>
    <lineage>
        <taxon>Bacteria</taxon>
        <taxon>Bacillati</taxon>
        <taxon>Bacillota</taxon>
        <taxon>Bacilli</taxon>
        <taxon>Bacillales</taxon>
        <taxon>Paenibacillaceae</taxon>
        <taxon>Paenibacillus</taxon>
    </lineage>
</organism>